<dbReference type="SUPFAM" id="SSF81606">
    <property type="entry name" value="PP2C-like"/>
    <property type="match status" value="1"/>
</dbReference>
<dbReference type="SMART" id="SM00332">
    <property type="entry name" value="PP2Cc"/>
    <property type="match status" value="1"/>
</dbReference>
<sequence length="741" mass="83922">MALRVHVLQTMNRSMNCPRMHAHAFSTTTSNLTRARPPLKPAQRTRPSTAQQPKKQHSEKLEQEVFSSEHSSSAPFPAGERKAYKAAKKARRTVIEQVEPASTTSGSDPSRVTARVSRINPVTERLRLIRQRYEQRKRLDQWDSRHWDPRRHGHYQRSLHHAMHRLKHTHTRTPDPRDPSMFGRFPPWWNLQMAYIMEYRRAIFRSFLGGSLITGLGIAIYNGKYNQWVQFRSFARDFAAIRESLVQTETFNQIRTFGTRATSSYLQMSPVGSALDGSAKQLKMMTPQQVELQLAENQRSFDMKAAQEKEYGNQRRGRGRSEYTVVHGYSTNQVASNNPIEDDMSQHVVRDVDGRIEGVFFGVFDGHSGWCCSQKVAQDLAPSVANELDQIRGTRDITKVTEAIEAAFVKLDRRIVHDTVQRVLDQPSRHLACSSLLPAISGSCALLAYINTLEHDLYVACAGDSRAVLGVREPTADGGHVWRAVPLSFDQTGQNPWEVKRLQQEHPGEETTVVKRGRVLGGLEPTRAFGDSRYKWTKEIQDQVFALFPAYRQPRANYNTPPYVTAKPVVRHHKIQPNDRFMVMATDGLWDKLTSDEVVQLVGDLLDGKTGQEEIALDREEILAYRKKLQNIRKQQAIANGSKVEEQQQQQQEELTPEVLAAKGPARKFTFRDHAHAATHLIRNALGGANDDKVAATLSIPSPMSRRYRDDISVTVVFLGPQDNKITFSDASDTHGVVDIP</sequence>
<proteinExistence type="predicted"/>
<evidence type="ECO:0000313" key="4">
    <source>
        <dbReference type="EMBL" id="KAF9335184.1"/>
    </source>
</evidence>
<evidence type="ECO:0000256" key="2">
    <source>
        <dbReference type="SAM" id="Phobius"/>
    </source>
</evidence>
<dbReference type="GO" id="GO:0005739">
    <property type="term" value="C:mitochondrion"/>
    <property type="evidence" value="ECO:0007669"/>
    <property type="project" value="TreeGrafter"/>
</dbReference>
<name>A0A9P5STY5_9FUNG</name>
<dbReference type="AlphaFoldDB" id="A0A9P5STY5"/>
<dbReference type="CDD" id="cd00143">
    <property type="entry name" value="PP2Cc"/>
    <property type="match status" value="1"/>
</dbReference>
<feature type="domain" description="PPM-type phosphatase" evidence="3">
    <location>
        <begin position="326"/>
        <end position="719"/>
    </location>
</feature>
<keyword evidence="2" id="KW-0472">Membrane</keyword>
<dbReference type="Gene3D" id="3.60.40.10">
    <property type="entry name" value="PPM-type phosphatase domain"/>
    <property type="match status" value="1"/>
</dbReference>
<dbReference type="InterPro" id="IPR036457">
    <property type="entry name" value="PPM-type-like_dom_sf"/>
</dbReference>
<dbReference type="InterPro" id="IPR015655">
    <property type="entry name" value="PP2C"/>
</dbReference>
<feature type="transmembrane region" description="Helical" evidence="2">
    <location>
        <begin position="202"/>
        <end position="221"/>
    </location>
</feature>
<accession>A0A9P5STY5</accession>
<evidence type="ECO:0000259" key="3">
    <source>
        <dbReference type="PROSITE" id="PS51746"/>
    </source>
</evidence>
<comment type="caution">
    <text evidence="4">The sequence shown here is derived from an EMBL/GenBank/DDBJ whole genome shotgun (WGS) entry which is preliminary data.</text>
</comment>
<dbReference type="GO" id="GO:0004741">
    <property type="term" value="F:[pyruvate dehydrogenase (acetyl-transferring)]-phosphatase activity"/>
    <property type="evidence" value="ECO:0007669"/>
    <property type="project" value="TreeGrafter"/>
</dbReference>
<keyword evidence="2" id="KW-1133">Transmembrane helix</keyword>
<dbReference type="InterPro" id="IPR001932">
    <property type="entry name" value="PPM-type_phosphatase-like_dom"/>
</dbReference>
<keyword evidence="5" id="KW-1185">Reference proteome</keyword>
<feature type="region of interest" description="Disordered" evidence="1">
    <location>
        <begin position="26"/>
        <end position="88"/>
    </location>
</feature>
<dbReference type="Pfam" id="PF00481">
    <property type="entry name" value="PP2C"/>
    <property type="match status" value="1"/>
</dbReference>
<dbReference type="EMBL" id="JAAAUY010000112">
    <property type="protein sequence ID" value="KAF9335184.1"/>
    <property type="molecule type" value="Genomic_DNA"/>
</dbReference>
<dbReference type="PANTHER" id="PTHR13832:SF792">
    <property type="entry name" value="GM14286P"/>
    <property type="match status" value="1"/>
</dbReference>
<keyword evidence="2" id="KW-0812">Transmembrane</keyword>
<reference evidence="4" key="1">
    <citation type="journal article" date="2020" name="Fungal Divers.">
        <title>Resolving the Mortierellaceae phylogeny through synthesis of multi-gene phylogenetics and phylogenomics.</title>
        <authorList>
            <person name="Vandepol N."/>
            <person name="Liber J."/>
            <person name="Desiro A."/>
            <person name="Na H."/>
            <person name="Kennedy M."/>
            <person name="Barry K."/>
            <person name="Grigoriev I.V."/>
            <person name="Miller A.N."/>
            <person name="O'Donnell K."/>
            <person name="Stajich J.E."/>
            <person name="Bonito G."/>
        </authorList>
    </citation>
    <scope>NUCLEOTIDE SEQUENCE</scope>
    <source>
        <strain evidence="4">NVP1</strain>
    </source>
</reference>
<protein>
    <recommendedName>
        <fullName evidence="3">PPM-type phosphatase domain-containing protein</fullName>
    </recommendedName>
</protein>
<dbReference type="PROSITE" id="PS51746">
    <property type="entry name" value="PPM_2"/>
    <property type="match status" value="1"/>
</dbReference>
<gene>
    <name evidence="4" type="ORF">BG006_000711</name>
</gene>
<evidence type="ECO:0000313" key="5">
    <source>
        <dbReference type="Proteomes" id="UP000696485"/>
    </source>
</evidence>
<evidence type="ECO:0000256" key="1">
    <source>
        <dbReference type="SAM" id="MobiDB-lite"/>
    </source>
</evidence>
<organism evidence="4 5">
    <name type="scientific">Podila minutissima</name>
    <dbReference type="NCBI Taxonomy" id="64525"/>
    <lineage>
        <taxon>Eukaryota</taxon>
        <taxon>Fungi</taxon>
        <taxon>Fungi incertae sedis</taxon>
        <taxon>Mucoromycota</taxon>
        <taxon>Mortierellomycotina</taxon>
        <taxon>Mortierellomycetes</taxon>
        <taxon>Mortierellales</taxon>
        <taxon>Mortierellaceae</taxon>
        <taxon>Podila</taxon>
    </lineage>
</organism>
<dbReference type="Proteomes" id="UP000696485">
    <property type="component" value="Unassembled WGS sequence"/>
</dbReference>
<feature type="compositionally biased region" description="Polar residues" evidence="1">
    <location>
        <begin position="65"/>
        <end position="74"/>
    </location>
</feature>
<dbReference type="PANTHER" id="PTHR13832">
    <property type="entry name" value="PROTEIN PHOSPHATASE 2C"/>
    <property type="match status" value="1"/>
</dbReference>